<feature type="compositionally biased region" description="Low complexity" evidence="1">
    <location>
        <begin position="176"/>
        <end position="187"/>
    </location>
</feature>
<protein>
    <submittedName>
        <fullName evidence="2">Uncharacterized protein</fullName>
    </submittedName>
</protein>
<dbReference type="Proteomes" id="UP000243799">
    <property type="component" value="Unassembled WGS sequence"/>
</dbReference>
<dbReference type="AlphaFoldDB" id="A0A1I1B1T0"/>
<accession>A0A1I1B1T0</accession>
<proteinExistence type="predicted"/>
<feature type="compositionally biased region" description="Polar residues" evidence="1">
    <location>
        <begin position="206"/>
        <end position="232"/>
    </location>
</feature>
<dbReference type="RefSeq" id="WP_091674657.1">
    <property type="nucleotide sequence ID" value="NZ_FOKG01000011.1"/>
</dbReference>
<reference evidence="3" key="1">
    <citation type="submission" date="2016-10" db="EMBL/GenBank/DDBJ databases">
        <authorList>
            <person name="Varghese N."/>
            <person name="Submissions S."/>
        </authorList>
    </citation>
    <scope>NUCLEOTIDE SEQUENCE [LARGE SCALE GENOMIC DNA]</scope>
    <source>
        <strain evidence="3">CGMCC 4.3568</strain>
    </source>
</reference>
<name>A0A1I1B1T0_9PSEU</name>
<evidence type="ECO:0000313" key="2">
    <source>
        <dbReference type="EMBL" id="SFB44295.1"/>
    </source>
</evidence>
<evidence type="ECO:0000256" key="1">
    <source>
        <dbReference type="SAM" id="MobiDB-lite"/>
    </source>
</evidence>
<dbReference type="EMBL" id="FOKG01000011">
    <property type="protein sequence ID" value="SFB44295.1"/>
    <property type="molecule type" value="Genomic_DNA"/>
</dbReference>
<sequence length="280" mass="28328">MSTNVADDRQSSTRRHTVAELLARERAEVATGARPDTDEIPRATLPVVELLRREGIEFAGDSAPTDRFEAVAPAVPVALRKDPGKQRERKGALGRTSTMSRAVVLFGLTVAGLVALKPTVASSPVDDAPQHDSDRTMAAPRGAQPGPGTDIARTGGGTTPTTTAASVLLNDTADVASPMRRPSSAAAVDRGGSGGATQAESDDGATVSTAAPKPTTSNTPPAPRTGSTTTESKPPPRNDSGGTDTGGEQTQDGGLLDPVLDPVTGTVKGVLDLGGGLLGG</sequence>
<gene>
    <name evidence="2" type="ORF">SAMN05216266_111188</name>
</gene>
<feature type="compositionally biased region" description="Low complexity" evidence="1">
    <location>
        <begin position="246"/>
        <end position="268"/>
    </location>
</feature>
<keyword evidence="3" id="KW-1185">Reference proteome</keyword>
<evidence type="ECO:0000313" key="3">
    <source>
        <dbReference type="Proteomes" id="UP000243799"/>
    </source>
</evidence>
<dbReference type="OrthoDB" id="3695378at2"/>
<organism evidence="2 3">
    <name type="scientific">Amycolatopsis marina</name>
    <dbReference type="NCBI Taxonomy" id="490629"/>
    <lineage>
        <taxon>Bacteria</taxon>
        <taxon>Bacillati</taxon>
        <taxon>Actinomycetota</taxon>
        <taxon>Actinomycetes</taxon>
        <taxon>Pseudonocardiales</taxon>
        <taxon>Pseudonocardiaceae</taxon>
        <taxon>Amycolatopsis</taxon>
    </lineage>
</organism>
<feature type="region of interest" description="Disordered" evidence="1">
    <location>
        <begin position="121"/>
        <end position="268"/>
    </location>
</feature>